<sequence length="122" mass="14152">MEIMTTNKYFLKNKYAFLVLWMAFEVILIRFISMQPGTMFDYIGCVFCMFLLAALFAYVLIQEYSSFQYMRFCKKYGLCVNALKITFSDGSVSEMNDSNLIADTIIFNTKQGLTVENVEVIE</sequence>
<dbReference type="EMBL" id="JACDUJ010000001">
    <property type="protein sequence ID" value="MBA2846488.1"/>
    <property type="molecule type" value="Genomic_DNA"/>
</dbReference>
<keyword evidence="1" id="KW-1133">Transmembrane helix</keyword>
<feature type="transmembrane region" description="Helical" evidence="1">
    <location>
        <begin position="39"/>
        <end position="61"/>
    </location>
</feature>
<dbReference type="RefSeq" id="WP_181491963.1">
    <property type="nucleotide sequence ID" value="NZ_JACDUJ010000001.1"/>
</dbReference>
<evidence type="ECO:0000313" key="2">
    <source>
        <dbReference type="EMBL" id="MBA2846488.1"/>
    </source>
</evidence>
<dbReference type="AlphaFoldDB" id="A0A7J9NNY9"/>
<keyword evidence="1" id="KW-0472">Membrane</keyword>
<keyword evidence="1" id="KW-0812">Transmembrane</keyword>
<evidence type="ECO:0000313" key="3">
    <source>
        <dbReference type="Proteomes" id="UP000571854"/>
    </source>
</evidence>
<feature type="transmembrane region" description="Helical" evidence="1">
    <location>
        <begin position="15"/>
        <end position="33"/>
    </location>
</feature>
<reference evidence="2 3" key="1">
    <citation type="submission" date="2020-07" db="EMBL/GenBank/DDBJ databases">
        <title>Genomic Encyclopedia of Type Strains, Phase IV (KMG-V): Genome sequencing to study the core and pangenomes of soil and plant-associated prokaryotes.</title>
        <authorList>
            <person name="Whitman W."/>
        </authorList>
    </citation>
    <scope>NUCLEOTIDE SEQUENCE [LARGE SCALE GENOMIC DNA]</scope>
    <source>
        <strain evidence="2 3">A5</strain>
    </source>
</reference>
<accession>A0A7J9NNY9</accession>
<name>A0A7J9NNY9_METMI</name>
<comment type="caution">
    <text evidence="2">The sequence shown here is derived from an EMBL/GenBank/DDBJ whole genome shotgun (WGS) entry which is preliminary data.</text>
</comment>
<dbReference type="Proteomes" id="UP000571854">
    <property type="component" value="Unassembled WGS sequence"/>
</dbReference>
<gene>
    <name evidence="2" type="ORF">HNP88_000672</name>
</gene>
<organism evidence="2 3">
    <name type="scientific">Methanococcus maripaludis</name>
    <name type="common">Methanococcus deltae</name>
    <dbReference type="NCBI Taxonomy" id="39152"/>
    <lineage>
        <taxon>Archaea</taxon>
        <taxon>Methanobacteriati</taxon>
        <taxon>Methanobacteriota</taxon>
        <taxon>Methanomada group</taxon>
        <taxon>Methanococci</taxon>
        <taxon>Methanococcales</taxon>
        <taxon>Methanococcaceae</taxon>
        <taxon>Methanococcus</taxon>
    </lineage>
</organism>
<protein>
    <submittedName>
        <fullName evidence="2">Uncharacterized protein</fullName>
    </submittedName>
</protein>
<proteinExistence type="predicted"/>
<evidence type="ECO:0000256" key="1">
    <source>
        <dbReference type="SAM" id="Phobius"/>
    </source>
</evidence>